<proteinExistence type="predicted"/>
<evidence type="ECO:0000313" key="3">
    <source>
        <dbReference type="EMBL" id="MER7377532.1"/>
    </source>
</evidence>
<accession>A0ABV1Y103</accession>
<feature type="signal peptide" evidence="2">
    <location>
        <begin position="1"/>
        <end position="25"/>
    </location>
</feature>
<evidence type="ECO:0000313" key="4">
    <source>
        <dbReference type="Proteomes" id="UP001486207"/>
    </source>
</evidence>
<keyword evidence="1" id="KW-0472">Membrane</keyword>
<sequence length="184" mass="18026">MGSLRVTLCAIAALGAVAVSPAAHAADGGVSHSPPSPYPGGDITLRVSGCPERTATATSPALVSDAHLTVTAEGELVGESRVRSTVKAGRYDVKVTCGEASRTGTLTVVGKGAGQPVRHGSQPSAPASPTALVLAGGGGTAHLAMVDARAAGPGTAHTVTGLVLAGVAATAVALRSARRSRRPR</sequence>
<dbReference type="Proteomes" id="UP001486207">
    <property type="component" value="Unassembled WGS sequence"/>
</dbReference>
<comment type="caution">
    <text evidence="3">The sequence shown here is derived from an EMBL/GenBank/DDBJ whole genome shotgun (WGS) entry which is preliminary data.</text>
</comment>
<keyword evidence="1" id="KW-0812">Transmembrane</keyword>
<dbReference type="EMBL" id="JBEPFB010000019">
    <property type="protein sequence ID" value="MER7377532.1"/>
    <property type="molecule type" value="Genomic_DNA"/>
</dbReference>
<reference evidence="3 4" key="1">
    <citation type="submission" date="2024-06" db="EMBL/GenBank/DDBJ databases">
        <title>The Natural Products Discovery Center: Release of the First 8490 Sequenced Strains for Exploring Actinobacteria Biosynthetic Diversity.</title>
        <authorList>
            <person name="Kalkreuter E."/>
            <person name="Kautsar S.A."/>
            <person name="Yang D."/>
            <person name="Bader C.D."/>
            <person name="Teijaro C.N."/>
            <person name="Fluegel L."/>
            <person name="Davis C.M."/>
            <person name="Simpson J.R."/>
            <person name="Lauterbach L."/>
            <person name="Steele A.D."/>
            <person name="Gui C."/>
            <person name="Meng S."/>
            <person name="Li G."/>
            <person name="Viehrig K."/>
            <person name="Ye F."/>
            <person name="Su P."/>
            <person name="Kiefer A.F."/>
            <person name="Nichols A."/>
            <person name="Cepeda A.J."/>
            <person name="Yan W."/>
            <person name="Fan B."/>
            <person name="Jiang Y."/>
            <person name="Adhikari A."/>
            <person name="Zheng C.-J."/>
            <person name="Schuster L."/>
            <person name="Cowan T.M."/>
            <person name="Smanski M.J."/>
            <person name="Chevrette M.G."/>
            <person name="De Carvalho L.P.S."/>
            <person name="Shen B."/>
        </authorList>
    </citation>
    <scope>NUCLEOTIDE SEQUENCE [LARGE SCALE GENOMIC DNA]</scope>
    <source>
        <strain evidence="3 4">NPDC000155</strain>
    </source>
</reference>
<keyword evidence="2" id="KW-0732">Signal</keyword>
<evidence type="ECO:0008006" key="5">
    <source>
        <dbReference type="Google" id="ProtNLM"/>
    </source>
</evidence>
<name>A0ABV1Y103_9ACTN</name>
<dbReference type="RefSeq" id="WP_190074492.1">
    <property type="nucleotide sequence ID" value="NZ_BNBM01000019.1"/>
</dbReference>
<feature type="transmembrane region" description="Helical" evidence="1">
    <location>
        <begin position="155"/>
        <end position="174"/>
    </location>
</feature>
<evidence type="ECO:0000256" key="2">
    <source>
        <dbReference type="SAM" id="SignalP"/>
    </source>
</evidence>
<organism evidence="3 4">
    <name type="scientific">Streptomyces lanatus</name>
    <dbReference type="NCBI Taxonomy" id="66900"/>
    <lineage>
        <taxon>Bacteria</taxon>
        <taxon>Bacillati</taxon>
        <taxon>Actinomycetota</taxon>
        <taxon>Actinomycetes</taxon>
        <taxon>Kitasatosporales</taxon>
        <taxon>Streptomycetaceae</taxon>
        <taxon>Streptomyces</taxon>
    </lineage>
</organism>
<evidence type="ECO:0000256" key="1">
    <source>
        <dbReference type="SAM" id="Phobius"/>
    </source>
</evidence>
<protein>
    <recommendedName>
        <fullName evidence="5">Lipoprotein</fullName>
    </recommendedName>
</protein>
<feature type="chain" id="PRO_5045571048" description="Lipoprotein" evidence="2">
    <location>
        <begin position="26"/>
        <end position="184"/>
    </location>
</feature>
<keyword evidence="1" id="KW-1133">Transmembrane helix</keyword>
<gene>
    <name evidence="3" type="ORF">ABT384_33420</name>
</gene>
<keyword evidence="4" id="KW-1185">Reference proteome</keyword>